<evidence type="ECO:0000313" key="3">
    <source>
        <dbReference type="Proteomes" id="UP001194580"/>
    </source>
</evidence>
<dbReference type="AlphaFoldDB" id="A0AAD4DAU4"/>
<gene>
    <name evidence="2" type="ORF">BGZ95_010781</name>
</gene>
<feature type="compositionally biased region" description="Polar residues" evidence="1">
    <location>
        <begin position="124"/>
        <end position="133"/>
    </location>
</feature>
<keyword evidence="3" id="KW-1185">Reference proteome</keyword>
<sequence>MATIVPPNDFAYSSYVTNRDLRDFSVIGFFEFQDFPSVSRQLTSKAWSEVVALVEKQHPKISRGLRHEWDATKHERKSYWIKKERIEKQVRHLEVMEDYARHQTIVAARKVDFDTEELVKNITAGKQSSSGKASVSPFVPTSVHPAGAKRKNIDADEVHHAREKTLKPPAGQKAQPVASEEPSISDSPSELLENISHFVAMNYILTTADELEGFSTEVLEDIRRRFVWNATRLDDSIVEMCGFLEVKPPGSCHTVREYLHDYWNLANCAKDATDNFLQQGLPIPRWLRSNSS</sequence>
<organism evidence="2 3">
    <name type="scientific">Linnemannia exigua</name>
    <dbReference type="NCBI Taxonomy" id="604196"/>
    <lineage>
        <taxon>Eukaryota</taxon>
        <taxon>Fungi</taxon>
        <taxon>Fungi incertae sedis</taxon>
        <taxon>Mucoromycota</taxon>
        <taxon>Mortierellomycotina</taxon>
        <taxon>Mortierellomycetes</taxon>
        <taxon>Mortierellales</taxon>
        <taxon>Mortierellaceae</taxon>
        <taxon>Linnemannia</taxon>
    </lineage>
</organism>
<proteinExistence type="predicted"/>
<protein>
    <submittedName>
        <fullName evidence="2">Uncharacterized protein</fullName>
    </submittedName>
</protein>
<name>A0AAD4DAU4_9FUNG</name>
<accession>A0AAD4DAU4</accession>
<evidence type="ECO:0000256" key="1">
    <source>
        <dbReference type="SAM" id="MobiDB-lite"/>
    </source>
</evidence>
<dbReference type="EMBL" id="JAAAIL010000750">
    <property type="protein sequence ID" value="KAG0273404.1"/>
    <property type="molecule type" value="Genomic_DNA"/>
</dbReference>
<comment type="caution">
    <text evidence="2">The sequence shown here is derived from an EMBL/GenBank/DDBJ whole genome shotgun (WGS) entry which is preliminary data.</text>
</comment>
<dbReference type="Proteomes" id="UP001194580">
    <property type="component" value="Unassembled WGS sequence"/>
</dbReference>
<reference evidence="2" key="1">
    <citation type="journal article" date="2020" name="Fungal Divers.">
        <title>Resolving the Mortierellaceae phylogeny through synthesis of multi-gene phylogenetics and phylogenomics.</title>
        <authorList>
            <person name="Vandepol N."/>
            <person name="Liber J."/>
            <person name="Desiro A."/>
            <person name="Na H."/>
            <person name="Kennedy M."/>
            <person name="Barry K."/>
            <person name="Grigoriev I.V."/>
            <person name="Miller A.N."/>
            <person name="O'Donnell K."/>
            <person name="Stajich J.E."/>
            <person name="Bonito G."/>
        </authorList>
    </citation>
    <scope>NUCLEOTIDE SEQUENCE</scope>
    <source>
        <strain evidence="2">NRRL 28262</strain>
    </source>
</reference>
<feature type="non-terminal residue" evidence="2">
    <location>
        <position position="1"/>
    </location>
</feature>
<feature type="region of interest" description="Disordered" evidence="1">
    <location>
        <begin position="124"/>
        <end position="187"/>
    </location>
</feature>
<feature type="compositionally biased region" description="Basic and acidic residues" evidence="1">
    <location>
        <begin position="151"/>
        <end position="166"/>
    </location>
</feature>
<evidence type="ECO:0000313" key="2">
    <source>
        <dbReference type="EMBL" id="KAG0273404.1"/>
    </source>
</evidence>